<dbReference type="InterPro" id="IPR009531">
    <property type="entry name" value="DUF1150"/>
</dbReference>
<comment type="caution">
    <text evidence="1">The sequence shown here is derived from an EMBL/GenBank/DDBJ whole genome shotgun (WGS) entry which is preliminary data.</text>
</comment>
<gene>
    <name evidence="1" type="ORF">GOB84_07925</name>
</gene>
<evidence type="ECO:0000313" key="2">
    <source>
        <dbReference type="Proteomes" id="UP000615326"/>
    </source>
</evidence>
<sequence>MQGNVSNQINIAAQEADKSSGAIDIRNLTDDQFLTLGLPTLVYVRKGMNEGRDVFAIHAANGQMMGIAEDPETVFSAITEHQMVAMTIH</sequence>
<dbReference type="EMBL" id="WOSW01000011">
    <property type="protein sequence ID" value="NHO32490.1"/>
    <property type="molecule type" value="Genomic_DNA"/>
</dbReference>
<name>A0ABX0KDD2_9PROT</name>
<organism evidence="1 2">
    <name type="scientific">Acetobacter fallax</name>
    <dbReference type="NCBI Taxonomy" id="1737473"/>
    <lineage>
        <taxon>Bacteria</taxon>
        <taxon>Pseudomonadati</taxon>
        <taxon>Pseudomonadota</taxon>
        <taxon>Alphaproteobacteria</taxon>
        <taxon>Acetobacterales</taxon>
        <taxon>Acetobacteraceae</taxon>
        <taxon>Acetobacter</taxon>
    </lineage>
</organism>
<keyword evidence="2" id="KW-1185">Reference proteome</keyword>
<reference evidence="1 2" key="1">
    <citation type="journal article" date="2020" name="Int. J. Syst. Evol. Microbiol.">
        <title>Novel acetic acid bacteria from cider fermentations: Acetobacter conturbans sp. nov. and Acetobacter fallax sp. nov.</title>
        <authorList>
            <person name="Sombolestani A.S."/>
            <person name="Cleenwerck I."/>
            <person name="Cnockaert M."/>
            <person name="Borremans W."/>
            <person name="Wieme A.D."/>
            <person name="De Vuyst L."/>
            <person name="Vandamme P."/>
        </authorList>
    </citation>
    <scope>NUCLEOTIDE SEQUENCE [LARGE SCALE GENOMIC DNA]</scope>
    <source>
        <strain evidence="1 2">LMG 1637</strain>
    </source>
</reference>
<accession>A0ABX0KDD2</accession>
<evidence type="ECO:0000313" key="1">
    <source>
        <dbReference type="EMBL" id="NHO32490.1"/>
    </source>
</evidence>
<proteinExistence type="predicted"/>
<protein>
    <submittedName>
        <fullName evidence="1">DUF1150 family protein</fullName>
    </submittedName>
</protein>
<dbReference type="Proteomes" id="UP000615326">
    <property type="component" value="Unassembled WGS sequence"/>
</dbReference>
<dbReference type="Pfam" id="PF06620">
    <property type="entry name" value="DUF1150"/>
    <property type="match status" value="1"/>
</dbReference>